<feature type="transmembrane region" description="Helical" evidence="4">
    <location>
        <begin position="320"/>
        <end position="341"/>
    </location>
</feature>
<dbReference type="PROSITE" id="PS50850">
    <property type="entry name" value="MFS"/>
    <property type="match status" value="1"/>
</dbReference>
<feature type="transmembrane region" description="Helical" evidence="4">
    <location>
        <begin position="51"/>
        <end position="68"/>
    </location>
</feature>
<proteinExistence type="predicted"/>
<evidence type="ECO:0000256" key="2">
    <source>
        <dbReference type="ARBA" id="ARBA00022989"/>
    </source>
</evidence>
<feature type="transmembrane region" description="Helical" evidence="4">
    <location>
        <begin position="148"/>
        <end position="170"/>
    </location>
</feature>
<feature type="transmembrane region" description="Helical" evidence="4">
    <location>
        <begin position="384"/>
        <end position="404"/>
    </location>
</feature>
<feature type="transmembrane region" description="Helical" evidence="4">
    <location>
        <begin position="20"/>
        <end position="39"/>
    </location>
</feature>
<evidence type="ECO:0000256" key="1">
    <source>
        <dbReference type="ARBA" id="ARBA00022692"/>
    </source>
</evidence>
<keyword evidence="3 4" id="KW-0472">Membrane</keyword>
<feature type="transmembrane region" description="Helical" evidence="4">
    <location>
        <begin position="182"/>
        <end position="200"/>
    </location>
</feature>
<sequence>MSLKERDYRWNFIVNSIDNAFFNLGMTFGSIQTLLPLFAKNLGAGNLEIGLIPAIANLGWAIPAIIGAKYSEKYKIKLHLVLKVTMGERLPYLFMALIAFFIAPHNPHLALYLSLFMLGIATFSMGFLGPPWMSMIGKVIEPSKRGLFFAMGNGLGAIMGVGGAGIARIILAKYSFPYNFGYSFLCASIALLISFIFLALTREYPDDTENSDVPLIEYIKSIKIVFKYENFKNYVIARILNAFSASFISFVVVFASKNFSIPDKVGADFTAILLISQAISSFILGPLGDKYGHKLPLILGRVFIILSIISLLLAKNIFNIYLAFILIGFINSAFWVGDSAMVLEISPPQHKELYIGALSLILSPFSFIAPILAGKIADIKGFKFLFITCLLISIINLVFFIYGVKDPRKDAQSTNNINNN</sequence>
<dbReference type="GO" id="GO:0022857">
    <property type="term" value="F:transmembrane transporter activity"/>
    <property type="evidence" value="ECO:0007669"/>
    <property type="project" value="InterPro"/>
</dbReference>
<keyword evidence="1 4" id="KW-0812">Transmembrane</keyword>
<dbReference type="EMBL" id="DTDV01000022">
    <property type="protein sequence ID" value="HGK24464.1"/>
    <property type="molecule type" value="Genomic_DNA"/>
</dbReference>
<organism evidence="6">
    <name type="scientific">Dictyoglomus thermophilum</name>
    <dbReference type="NCBI Taxonomy" id="14"/>
    <lineage>
        <taxon>Bacteria</taxon>
        <taxon>Pseudomonadati</taxon>
        <taxon>Dictyoglomota</taxon>
        <taxon>Dictyoglomia</taxon>
        <taxon>Dictyoglomales</taxon>
        <taxon>Dictyoglomaceae</taxon>
        <taxon>Dictyoglomus</taxon>
    </lineage>
</organism>
<protein>
    <submittedName>
        <fullName evidence="6">MFS transporter</fullName>
    </submittedName>
</protein>
<dbReference type="Gene3D" id="1.20.1250.20">
    <property type="entry name" value="MFS general substrate transporter like domains"/>
    <property type="match status" value="2"/>
</dbReference>
<name>A0A7V3ZK43_DICTH</name>
<feature type="transmembrane region" description="Helical" evidence="4">
    <location>
        <begin position="353"/>
        <end position="372"/>
    </location>
</feature>
<dbReference type="Pfam" id="PF07690">
    <property type="entry name" value="MFS_1"/>
    <property type="match status" value="1"/>
</dbReference>
<dbReference type="InterPro" id="IPR052528">
    <property type="entry name" value="Sugar_transport-like"/>
</dbReference>
<evidence type="ECO:0000313" key="6">
    <source>
        <dbReference type="EMBL" id="HGK24464.1"/>
    </source>
</evidence>
<feature type="domain" description="Major facilitator superfamily (MFS) profile" evidence="5">
    <location>
        <begin position="230"/>
        <end position="420"/>
    </location>
</feature>
<feature type="transmembrane region" description="Helical" evidence="4">
    <location>
        <begin position="267"/>
        <end position="288"/>
    </location>
</feature>
<evidence type="ECO:0000256" key="3">
    <source>
        <dbReference type="ARBA" id="ARBA00023136"/>
    </source>
</evidence>
<dbReference type="SUPFAM" id="SSF103473">
    <property type="entry name" value="MFS general substrate transporter"/>
    <property type="match status" value="1"/>
</dbReference>
<dbReference type="RefSeq" id="WP_149122402.1">
    <property type="nucleotide sequence ID" value="NZ_VTFL01000001.1"/>
</dbReference>
<keyword evidence="2 4" id="KW-1133">Transmembrane helix</keyword>
<feature type="transmembrane region" description="Helical" evidence="4">
    <location>
        <begin position="295"/>
        <end position="314"/>
    </location>
</feature>
<evidence type="ECO:0000256" key="4">
    <source>
        <dbReference type="SAM" id="Phobius"/>
    </source>
</evidence>
<dbReference type="AlphaFoldDB" id="A0A7V3ZK43"/>
<accession>A0A7V3ZK43</accession>
<comment type="caution">
    <text evidence="6">The sequence shown here is derived from an EMBL/GenBank/DDBJ whole genome shotgun (WGS) entry which is preliminary data.</text>
</comment>
<evidence type="ECO:0000259" key="5">
    <source>
        <dbReference type="PROSITE" id="PS50850"/>
    </source>
</evidence>
<dbReference type="InterPro" id="IPR036259">
    <property type="entry name" value="MFS_trans_sf"/>
</dbReference>
<gene>
    <name evidence="6" type="ORF">ENU78_08615</name>
</gene>
<feature type="transmembrane region" description="Helical" evidence="4">
    <location>
        <begin position="235"/>
        <end position="255"/>
    </location>
</feature>
<reference evidence="6" key="1">
    <citation type="journal article" date="2020" name="mSystems">
        <title>Genome- and Community-Level Interaction Insights into Carbon Utilization and Element Cycling Functions of Hydrothermarchaeota in Hydrothermal Sediment.</title>
        <authorList>
            <person name="Zhou Z."/>
            <person name="Liu Y."/>
            <person name="Xu W."/>
            <person name="Pan J."/>
            <person name="Luo Z.H."/>
            <person name="Li M."/>
        </authorList>
    </citation>
    <scope>NUCLEOTIDE SEQUENCE [LARGE SCALE GENOMIC DNA]</scope>
    <source>
        <strain evidence="6">SpSt-70</strain>
    </source>
</reference>
<dbReference type="InterPro" id="IPR020846">
    <property type="entry name" value="MFS_dom"/>
</dbReference>
<dbReference type="PANTHER" id="PTHR23526">
    <property type="entry name" value="INTEGRAL MEMBRANE TRANSPORT PROTEIN-RELATED"/>
    <property type="match status" value="1"/>
</dbReference>
<dbReference type="PANTHER" id="PTHR23526:SF1">
    <property type="entry name" value="MAJOR FACILITATOR SUPERFAMILY MFS_1"/>
    <property type="match status" value="1"/>
</dbReference>
<dbReference type="InterPro" id="IPR011701">
    <property type="entry name" value="MFS"/>
</dbReference>
<feature type="transmembrane region" description="Helical" evidence="4">
    <location>
        <begin position="109"/>
        <end position="128"/>
    </location>
</feature>